<dbReference type="AlphaFoldDB" id="R7RYV1"/>
<evidence type="ECO:0000256" key="8">
    <source>
        <dbReference type="ARBA" id="ARBA00026101"/>
    </source>
</evidence>
<evidence type="ECO:0000256" key="5">
    <source>
        <dbReference type="ARBA" id="ARBA00023098"/>
    </source>
</evidence>
<dbReference type="GO" id="GO:0031210">
    <property type="term" value="F:phosphatidylcholine binding"/>
    <property type="evidence" value="ECO:0007669"/>
    <property type="project" value="TreeGrafter"/>
</dbReference>
<organism evidence="10 11">
    <name type="scientific">Stereum hirsutum (strain FP-91666)</name>
    <name type="common">White-rot fungus</name>
    <dbReference type="NCBI Taxonomy" id="721885"/>
    <lineage>
        <taxon>Eukaryota</taxon>
        <taxon>Fungi</taxon>
        <taxon>Dikarya</taxon>
        <taxon>Basidiomycota</taxon>
        <taxon>Agaricomycotina</taxon>
        <taxon>Agaricomycetes</taxon>
        <taxon>Russulales</taxon>
        <taxon>Stereaceae</taxon>
        <taxon>Stereum</taxon>
    </lineage>
</organism>
<keyword evidence="3" id="KW-0808">Transferase</keyword>
<evidence type="ECO:0000256" key="7">
    <source>
        <dbReference type="ARBA" id="ARBA00023264"/>
    </source>
</evidence>
<dbReference type="InterPro" id="IPR041723">
    <property type="entry name" value="CCT"/>
</dbReference>
<dbReference type="InterPro" id="IPR045049">
    <property type="entry name" value="Pcy1-like"/>
</dbReference>
<proteinExistence type="inferred from homology"/>
<protein>
    <recommendedName>
        <fullName evidence="8">choline-phosphate cytidylyltransferase</fullName>
        <ecNumber evidence="8">2.7.7.15</ecNumber>
    </recommendedName>
</protein>
<keyword evidence="11" id="KW-1185">Reference proteome</keyword>
<dbReference type="eggNOG" id="KOG2804">
    <property type="taxonomic scope" value="Eukaryota"/>
</dbReference>
<dbReference type="Proteomes" id="UP000053927">
    <property type="component" value="Unassembled WGS sequence"/>
</dbReference>
<evidence type="ECO:0000256" key="3">
    <source>
        <dbReference type="ARBA" id="ARBA00022679"/>
    </source>
</evidence>
<evidence type="ECO:0000256" key="6">
    <source>
        <dbReference type="ARBA" id="ARBA00023209"/>
    </source>
</evidence>
<feature type="domain" description="Cytidyltransferase-like" evidence="9">
    <location>
        <begin position="1"/>
        <end position="125"/>
    </location>
</feature>
<gene>
    <name evidence="10" type="ORF">STEHIDRAFT_68593</name>
</gene>
<dbReference type="NCBIfam" id="TIGR00125">
    <property type="entry name" value="cyt_tran_rel"/>
    <property type="match status" value="1"/>
</dbReference>
<dbReference type="RefSeq" id="XP_007310660.1">
    <property type="nucleotide sequence ID" value="XM_007310598.1"/>
</dbReference>
<dbReference type="GO" id="GO:0004105">
    <property type="term" value="F:choline-phosphate cytidylyltransferase activity"/>
    <property type="evidence" value="ECO:0007669"/>
    <property type="project" value="UniProtKB-EC"/>
</dbReference>
<dbReference type="InterPro" id="IPR014729">
    <property type="entry name" value="Rossmann-like_a/b/a_fold"/>
</dbReference>
<comment type="similarity">
    <text evidence="1">Belongs to the cytidylyltransferase family.</text>
</comment>
<dbReference type="InterPro" id="IPR004821">
    <property type="entry name" value="Cyt_trans-like"/>
</dbReference>
<dbReference type="OrthoDB" id="17102at2759"/>
<keyword evidence="6" id="KW-0594">Phospholipid biosynthesis</keyword>
<evidence type="ECO:0000259" key="9">
    <source>
        <dbReference type="Pfam" id="PF01467"/>
    </source>
</evidence>
<accession>R7RYV1</accession>
<dbReference type="Pfam" id="PF01467">
    <property type="entry name" value="CTP_transf_like"/>
    <property type="match status" value="1"/>
</dbReference>
<dbReference type="EMBL" id="JH687399">
    <property type="protein sequence ID" value="EIM80075.1"/>
    <property type="molecule type" value="Genomic_DNA"/>
</dbReference>
<dbReference type="Gene3D" id="3.40.50.620">
    <property type="entry name" value="HUPs"/>
    <property type="match status" value="1"/>
</dbReference>
<dbReference type="SUPFAM" id="SSF52374">
    <property type="entry name" value="Nucleotidylyl transferase"/>
    <property type="match status" value="1"/>
</dbReference>
<dbReference type="OMA" id="AVRNCRW"/>
<dbReference type="PANTHER" id="PTHR10739">
    <property type="entry name" value="CYTIDYLYLTRANSFERASE"/>
    <property type="match status" value="1"/>
</dbReference>
<dbReference type="EC" id="2.7.7.15" evidence="8"/>
<evidence type="ECO:0000313" key="10">
    <source>
        <dbReference type="EMBL" id="EIM80075.1"/>
    </source>
</evidence>
<evidence type="ECO:0000256" key="4">
    <source>
        <dbReference type="ARBA" id="ARBA00022695"/>
    </source>
</evidence>
<name>R7RYV1_STEHR</name>
<dbReference type="PANTHER" id="PTHR10739:SF13">
    <property type="entry name" value="CHOLINE-PHOSPHATE CYTIDYLYLTRANSFERASE"/>
    <property type="match status" value="1"/>
</dbReference>
<dbReference type="GeneID" id="18806444"/>
<keyword evidence="4" id="KW-0548">Nucleotidyltransferase</keyword>
<reference evidence="11" key="1">
    <citation type="journal article" date="2012" name="Science">
        <title>The Paleozoic origin of enzymatic lignin decomposition reconstructed from 31 fungal genomes.</title>
        <authorList>
            <person name="Floudas D."/>
            <person name="Binder M."/>
            <person name="Riley R."/>
            <person name="Barry K."/>
            <person name="Blanchette R.A."/>
            <person name="Henrissat B."/>
            <person name="Martinez A.T."/>
            <person name="Otillar R."/>
            <person name="Spatafora J.W."/>
            <person name="Yadav J.S."/>
            <person name="Aerts A."/>
            <person name="Benoit I."/>
            <person name="Boyd A."/>
            <person name="Carlson A."/>
            <person name="Copeland A."/>
            <person name="Coutinho P.M."/>
            <person name="de Vries R.P."/>
            <person name="Ferreira P."/>
            <person name="Findley K."/>
            <person name="Foster B."/>
            <person name="Gaskell J."/>
            <person name="Glotzer D."/>
            <person name="Gorecki P."/>
            <person name="Heitman J."/>
            <person name="Hesse C."/>
            <person name="Hori C."/>
            <person name="Igarashi K."/>
            <person name="Jurgens J.A."/>
            <person name="Kallen N."/>
            <person name="Kersten P."/>
            <person name="Kohler A."/>
            <person name="Kuees U."/>
            <person name="Kumar T.K.A."/>
            <person name="Kuo A."/>
            <person name="LaButti K."/>
            <person name="Larrondo L.F."/>
            <person name="Lindquist E."/>
            <person name="Ling A."/>
            <person name="Lombard V."/>
            <person name="Lucas S."/>
            <person name="Lundell T."/>
            <person name="Martin R."/>
            <person name="McLaughlin D.J."/>
            <person name="Morgenstern I."/>
            <person name="Morin E."/>
            <person name="Murat C."/>
            <person name="Nagy L.G."/>
            <person name="Nolan M."/>
            <person name="Ohm R.A."/>
            <person name="Patyshakuliyeva A."/>
            <person name="Rokas A."/>
            <person name="Ruiz-Duenas F.J."/>
            <person name="Sabat G."/>
            <person name="Salamov A."/>
            <person name="Samejima M."/>
            <person name="Schmutz J."/>
            <person name="Slot J.C."/>
            <person name="St John F."/>
            <person name="Stenlid J."/>
            <person name="Sun H."/>
            <person name="Sun S."/>
            <person name="Syed K."/>
            <person name="Tsang A."/>
            <person name="Wiebenga A."/>
            <person name="Young D."/>
            <person name="Pisabarro A."/>
            <person name="Eastwood D.C."/>
            <person name="Martin F."/>
            <person name="Cullen D."/>
            <person name="Grigoriev I.V."/>
            <person name="Hibbett D.S."/>
        </authorList>
    </citation>
    <scope>NUCLEOTIDE SEQUENCE [LARGE SCALE GENOMIC DNA]</scope>
    <source>
        <strain evidence="11">FP-91666</strain>
    </source>
</reference>
<keyword evidence="5" id="KW-0443">Lipid metabolism</keyword>
<feature type="non-terminal residue" evidence="10">
    <location>
        <position position="1"/>
    </location>
</feature>
<dbReference type="GO" id="GO:0005635">
    <property type="term" value="C:nuclear envelope"/>
    <property type="evidence" value="ECO:0007669"/>
    <property type="project" value="TreeGrafter"/>
</dbReference>
<keyword evidence="7" id="KW-1208">Phospholipid metabolism</keyword>
<evidence type="ECO:0000256" key="1">
    <source>
        <dbReference type="ARBA" id="ARBA00010101"/>
    </source>
</evidence>
<sequence length="161" mass="18443">GVYDLFHFGHALQLRQAKLSFPEVHLIVGVNSDELVKAHKASTIMRHAERCEAVGHCRWVDQVVPEAPWVLDEEFVEKYQIDYVAHDDDPYVSAGHDDVYSYVKSKGKFIPTRRTPGVSTSELLERIVKGYRKRDFDKKLEKMGHSELIAQGSDWDDDRSG</sequence>
<keyword evidence="2" id="KW-0444">Lipid biosynthesis</keyword>
<dbReference type="KEGG" id="shs:STEHIDRAFT_68593"/>
<evidence type="ECO:0000313" key="11">
    <source>
        <dbReference type="Proteomes" id="UP000053927"/>
    </source>
</evidence>
<dbReference type="CDD" id="cd02174">
    <property type="entry name" value="CCT"/>
    <property type="match status" value="1"/>
</dbReference>
<evidence type="ECO:0000256" key="2">
    <source>
        <dbReference type="ARBA" id="ARBA00022516"/>
    </source>
</evidence>